<evidence type="ECO:0000256" key="5">
    <source>
        <dbReference type="ARBA" id="ARBA00023136"/>
    </source>
</evidence>
<keyword evidence="5 6" id="KW-0472">Membrane</keyword>
<evidence type="ECO:0000256" key="3">
    <source>
        <dbReference type="ARBA" id="ARBA00022692"/>
    </source>
</evidence>
<evidence type="ECO:0000256" key="2">
    <source>
        <dbReference type="ARBA" id="ARBA00007362"/>
    </source>
</evidence>
<dbReference type="Proteomes" id="UP000198629">
    <property type="component" value="Unassembled WGS sequence"/>
</dbReference>
<dbReference type="GO" id="GO:0016020">
    <property type="term" value="C:membrane"/>
    <property type="evidence" value="ECO:0007669"/>
    <property type="project" value="UniProtKB-SubCell"/>
</dbReference>
<feature type="transmembrane region" description="Helical" evidence="6">
    <location>
        <begin position="191"/>
        <end position="210"/>
    </location>
</feature>
<dbReference type="Pfam" id="PF00892">
    <property type="entry name" value="EamA"/>
    <property type="match status" value="2"/>
</dbReference>
<keyword evidence="3 6" id="KW-0812">Transmembrane</keyword>
<feature type="transmembrane region" description="Helical" evidence="6">
    <location>
        <begin position="102"/>
        <end position="122"/>
    </location>
</feature>
<feature type="transmembrane region" description="Helical" evidence="6">
    <location>
        <begin position="280"/>
        <end position="297"/>
    </location>
</feature>
<dbReference type="InterPro" id="IPR050638">
    <property type="entry name" value="AA-Vitamin_Transporters"/>
</dbReference>
<dbReference type="InterPro" id="IPR037185">
    <property type="entry name" value="EmrE-like"/>
</dbReference>
<reference evidence="9" key="1">
    <citation type="submission" date="2016-10" db="EMBL/GenBank/DDBJ databases">
        <authorList>
            <person name="Varghese N."/>
            <person name="Submissions S."/>
        </authorList>
    </citation>
    <scope>NUCLEOTIDE SEQUENCE [LARGE SCALE GENOMIC DNA]</scope>
    <source>
        <strain evidence="9">CBMB127</strain>
    </source>
</reference>
<evidence type="ECO:0000259" key="7">
    <source>
        <dbReference type="Pfam" id="PF00892"/>
    </source>
</evidence>
<feature type="domain" description="EamA" evidence="7">
    <location>
        <begin position="14"/>
        <end position="146"/>
    </location>
</feature>
<evidence type="ECO:0000256" key="6">
    <source>
        <dbReference type="SAM" id="Phobius"/>
    </source>
</evidence>
<gene>
    <name evidence="8" type="ORF">SAMN05192566_1776</name>
</gene>
<feature type="transmembrane region" description="Helical" evidence="6">
    <location>
        <begin position="76"/>
        <end position="96"/>
    </location>
</feature>
<evidence type="ECO:0000256" key="1">
    <source>
        <dbReference type="ARBA" id="ARBA00004141"/>
    </source>
</evidence>
<feature type="transmembrane region" description="Helical" evidence="6">
    <location>
        <begin position="225"/>
        <end position="243"/>
    </location>
</feature>
<organism evidence="8 9">
    <name type="scientific">Methylophilus rhizosphaerae</name>
    <dbReference type="NCBI Taxonomy" id="492660"/>
    <lineage>
        <taxon>Bacteria</taxon>
        <taxon>Pseudomonadati</taxon>
        <taxon>Pseudomonadota</taxon>
        <taxon>Betaproteobacteria</taxon>
        <taxon>Nitrosomonadales</taxon>
        <taxon>Methylophilaceae</taxon>
        <taxon>Methylophilus</taxon>
    </lineage>
</organism>
<comment type="subcellular location">
    <subcellularLocation>
        <location evidence="1">Membrane</location>
        <topology evidence="1">Multi-pass membrane protein</topology>
    </subcellularLocation>
</comment>
<dbReference type="SUPFAM" id="SSF103481">
    <property type="entry name" value="Multidrug resistance efflux transporter EmrE"/>
    <property type="match status" value="2"/>
</dbReference>
<feature type="transmembrane region" description="Helical" evidence="6">
    <location>
        <begin position="255"/>
        <end position="274"/>
    </location>
</feature>
<feature type="transmembrane region" description="Helical" evidence="6">
    <location>
        <begin position="45"/>
        <end position="64"/>
    </location>
</feature>
<evidence type="ECO:0000256" key="4">
    <source>
        <dbReference type="ARBA" id="ARBA00022989"/>
    </source>
</evidence>
<dbReference type="RefSeq" id="WP_091471774.1">
    <property type="nucleotide sequence ID" value="NZ_FNFX01000003.1"/>
</dbReference>
<evidence type="ECO:0000313" key="8">
    <source>
        <dbReference type="EMBL" id="SDK58728.1"/>
    </source>
</evidence>
<feature type="transmembrane region" description="Helical" evidence="6">
    <location>
        <begin position="153"/>
        <end position="179"/>
    </location>
</feature>
<dbReference type="OrthoDB" id="4167046at2"/>
<evidence type="ECO:0000313" key="9">
    <source>
        <dbReference type="Proteomes" id="UP000198629"/>
    </source>
</evidence>
<dbReference type="EMBL" id="FNFX01000003">
    <property type="protein sequence ID" value="SDK58728.1"/>
    <property type="molecule type" value="Genomic_DNA"/>
</dbReference>
<dbReference type="STRING" id="492660.SAMN05192566_1776"/>
<name>A0A1G9D464_9PROT</name>
<dbReference type="PANTHER" id="PTHR32322">
    <property type="entry name" value="INNER MEMBRANE TRANSPORTER"/>
    <property type="match status" value="1"/>
</dbReference>
<dbReference type="PANTHER" id="PTHR32322:SF2">
    <property type="entry name" value="EAMA DOMAIN-CONTAINING PROTEIN"/>
    <property type="match status" value="1"/>
</dbReference>
<keyword evidence="4 6" id="KW-1133">Transmembrane helix</keyword>
<comment type="similarity">
    <text evidence="2">Belongs to the EamA transporter family.</text>
</comment>
<feature type="transmembrane region" description="Helical" evidence="6">
    <location>
        <begin position="129"/>
        <end position="147"/>
    </location>
</feature>
<feature type="domain" description="EamA" evidence="7">
    <location>
        <begin position="161"/>
        <end position="296"/>
    </location>
</feature>
<dbReference type="AlphaFoldDB" id="A0A1G9D464"/>
<dbReference type="InterPro" id="IPR000620">
    <property type="entry name" value="EamA_dom"/>
</dbReference>
<accession>A0A1G9D464</accession>
<protein>
    <submittedName>
        <fullName evidence="8">Permease of the drug/metabolite transporter (DMT) superfamily</fullName>
    </submittedName>
</protein>
<sequence>MANHSSTKPDWHILVLLLLPPLLWAGNFIAGRAVSASVPPVALSLIRWGLATLCLLPFALKPFLRDRAHYLTYRWHVLGTAITGVATFNLMVYWGLHTTSATNGIILNSFIPFLVAIFGFLFYRQRLAVYQLLGLLVSLAGVLTVVSRGELQVLLTLAFAPGDVIIFLAMICWALFTLWTKEIPATIDRTGLMLCQVLIALLFLLPLYAWESQVSTIHITDTRTWWILAYIGIFPSVIAFLAYSKAVTLVGSVRASVFIHAMPVFGSLLSSLLLREALHAYQLLGMLTIFTGIWLANKAMHQPVVTPTSRR</sequence>
<proteinExistence type="inferred from homology"/>
<keyword evidence="9" id="KW-1185">Reference proteome</keyword>